<keyword evidence="1" id="KW-0472">Membrane</keyword>
<proteinExistence type="predicted"/>
<protein>
    <submittedName>
        <fullName evidence="2">Uncharacterized protein</fullName>
    </submittedName>
</protein>
<accession>A0A5J4UY51</accession>
<organism evidence="2 3">
    <name type="scientific">Streblomastix strix</name>
    <dbReference type="NCBI Taxonomy" id="222440"/>
    <lineage>
        <taxon>Eukaryota</taxon>
        <taxon>Metamonada</taxon>
        <taxon>Preaxostyla</taxon>
        <taxon>Oxymonadida</taxon>
        <taxon>Streblomastigidae</taxon>
        <taxon>Streblomastix</taxon>
    </lineage>
</organism>
<gene>
    <name evidence="2" type="ORF">EZS28_029321</name>
</gene>
<reference evidence="2 3" key="1">
    <citation type="submission" date="2019-03" db="EMBL/GenBank/DDBJ databases">
        <title>Single cell metagenomics reveals metabolic interactions within the superorganism composed of flagellate Streblomastix strix and complex community of Bacteroidetes bacteria on its surface.</title>
        <authorList>
            <person name="Treitli S.C."/>
            <person name="Kolisko M."/>
            <person name="Husnik F."/>
            <person name="Keeling P."/>
            <person name="Hampl V."/>
        </authorList>
    </citation>
    <scope>NUCLEOTIDE SEQUENCE [LARGE SCALE GENOMIC DNA]</scope>
    <source>
        <strain evidence="2">ST1C</strain>
    </source>
</reference>
<evidence type="ECO:0000313" key="3">
    <source>
        <dbReference type="Proteomes" id="UP000324800"/>
    </source>
</evidence>
<keyword evidence="1" id="KW-1133">Transmembrane helix</keyword>
<sequence length="106" mass="11897">MPAIPRFNAHEDSSALRANPAFSSGKAAYASGTQETTMIVPSNFCEQLLSLNRLQLISQHVHLRRVLLHNASQQCRDALGIFLFLYVVELVYSLSFLMELILQGYI</sequence>
<name>A0A5J4UY51_9EUKA</name>
<evidence type="ECO:0000256" key="1">
    <source>
        <dbReference type="SAM" id="Phobius"/>
    </source>
</evidence>
<feature type="transmembrane region" description="Helical" evidence="1">
    <location>
        <begin position="78"/>
        <end position="102"/>
    </location>
</feature>
<dbReference type="AlphaFoldDB" id="A0A5J4UY51"/>
<evidence type="ECO:0000313" key="2">
    <source>
        <dbReference type="EMBL" id="KAA6375153.1"/>
    </source>
</evidence>
<dbReference type="EMBL" id="SNRW01011441">
    <property type="protein sequence ID" value="KAA6375153.1"/>
    <property type="molecule type" value="Genomic_DNA"/>
</dbReference>
<dbReference type="Proteomes" id="UP000324800">
    <property type="component" value="Unassembled WGS sequence"/>
</dbReference>
<comment type="caution">
    <text evidence="2">The sequence shown here is derived from an EMBL/GenBank/DDBJ whole genome shotgun (WGS) entry which is preliminary data.</text>
</comment>
<keyword evidence="1" id="KW-0812">Transmembrane</keyword>